<evidence type="ECO:0000313" key="1">
    <source>
        <dbReference type="EMBL" id="KKL19165.1"/>
    </source>
</evidence>
<gene>
    <name evidence="1" type="ORF">LCGC14_2468220</name>
</gene>
<dbReference type="EMBL" id="LAZR01038589">
    <property type="protein sequence ID" value="KKL19165.1"/>
    <property type="molecule type" value="Genomic_DNA"/>
</dbReference>
<accession>A0A0F9BBS3</accession>
<sequence>MKLPLFGIVVTRMDPPRKKSYLVSRIIAGSVANNVGITEGDLIKMKTVKYDEENRYFYLPIELKSKRFGYIKKSMVLYSTADTNIFI</sequence>
<comment type="caution">
    <text evidence="1">The sequence shown here is derived from an EMBL/GenBank/DDBJ whole genome shotgun (WGS) entry which is preliminary data.</text>
</comment>
<name>A0A0F9BBS3_9ZZZZ</name>
<proteinExistence type="predicted"/>
<reference evidence="1" key="1">
    <citation type="journal article" date="2015" name="Nature">
        <title>Complex archaea that bridge the gap between prokaryotes and eukaryotes.</title>
        <authorList>
            <person name="Spang A."/>
            <person name="Saw J.H."/>
            <person name="Jorgensen S.L."/>
            <person name="Zaremba-Niedzwiedzka K."/>
            <person name="Martijn J."/>
            <person name="Lind A.E."/>
            <person name="van Eijk R."/>
            <person name="Schleper C."/>
            <person name="Guy L."/>
            <person name="Ettema T.J."/>
        </authorList>
    </citation>
    <scope>NUCLEOTIDE SEQUENCE</scope>
</reference>
<dbReference type="AlphaFoldDB" id="A0A0F9BBS3"/>
<organism evidence="1">
    <name type="scientific">marine sediment metagenome</name>
    <dbReference type="NCBI Taxonomy" id="412755"/>
    <lineage>
        <taxon>unclassified sequences</taxon>
        <taxon>metagenomes</taxon>
        <taxon>ecological metagenomes</taxon>
    </lineage>
</organism>
<protein>
    <submittedName>
        <fullName evidence="1">Uncharacterized protein</fullName>
    </submittedName>
</protein>